<sequence length="253" mass="29045">MMKVIQASTLSQRLNQNNGLQHWLVLEESGNTLSSLYRQLPNVDFDWLFLQTRYKDFLKRSPIMMPLNQATRGILETFSADPRRGIAPGVVIASHAPRNEVLAHLRSCLEVTFYGNRKGMLRFYHPDIAAALFSYPEGVSRQWFGPIDQWIWQGDEMGVKYTASPLWQALEAGDQTDERMPTTGQVLKLTKHQEQALERYIRLTRAFKQYRSPGESLDDMEIRQRFLNSDIAQQALFPAENHNPVSDTAESTV</sequence>
<feature type="domain" description="DUF4123" evidence="1">
    <location>
        <begin position="33"/>
        <end position="134"/>
    </location>
</feature>
<dbReference type="AlphaFoldDB" id="A0A558J817"/>
<dbReference type="Proteomes" id="UP000317288">
    <property type="component" value="Unassembled WGS sequence"/>
</dbReference>
<protein>
    <submittedName>
        <fullName evidence="2">DUF4123 domain-containing protein</fullName>
    </submittedName>
</protein>
<dbReference type="Pfam" id="PF13503">
    <property type="entry name" value="DUF4123"/>
    <property type="match status" value="1"/>
</dbReference>
<evidence type="ECO:0000313" key="3">
    <source>
        <dbReference type="Proteomes" id="UP000317288"/>
    </source>
</evidence>
<evidence type="ECO:0000313" key="2">
    <source>
        <dbReference type="EMBL" id="TVU89776.1"/>
    </source>
</evidence>
<proteinExistence type="predicted"/>
<dbReference type="EMBL" id="VNFE01000003">
    <property type="protein sequence ID" value="TVU89776.1"/>
    <property type="molecule type" value="Genomic_DNA"/>
</dbReference>
<dbReference type="InterPro" id="IPR025391">
    <property type="entry name" value="DUF4123"/>
</dbReference>
<accession>A0A558J817</accession>
<name>A0A558J817_9GAMM</name>
<gene>
    <name evidence="2" type="ORF">FQP89_10575</name>
</gene>
<reference evidence="2 3" key="1">
    <citation type="submission" date="2019-07" db="EMBL/GenBank/DDBJ databases">
        <title>Diversity of Bacteria from Kongsfjorden, Arctic.</title>
        <authorList>
            <person name="Yu Y."/>
        </authorList>
    </citation>
    <scope>NUCLEOTIDE SEQUENCE [LARGE SCALE GENOMIC DNA]</scope>
    <source>
        <strain evidence="2 3">SM1922</strain>
    </source>
</reference>
<organism evidence="2 3">
    <name type="scientific">Vreelandella titanicae</name>
    <dbReference type="NCBI Taxonomy" id="664683"/>
    <lineage>
        <taxon>Bacteria</taxon>
        <taxon>Pseudomonadati</taxon>
        <taxon>Pseudomonadota</taxon>
        <taxon>Gammaproteobacteria</taxon>
        <taxon>Oceanospirillales</taxon>
        <taxon>Halomonadaceae</taxon>
        <taxon>Vreelandella</taxon>
    </lineage>
</organism>
<comment type="caution">
    <text evidence="2">The sequence shown here is derived from an EMBL/GenBank/DDBJ whole genome shotgun (WGS) entry which is preliminary data.</text>
</comment>
<evidence type="ECO:0000259" key="1">
    <source>
        <dbReference type="Pfam" id="PF13503"/>
    </source>
</evidence>